<dbReference type="HOGENOM" id="CLU_299994_0_0_1"/>
<protein>
    <recommendedName>
        <fullName evidence="4">AAA+ ATPase domain-containing protein</fullName>
    </recommendedName>
</protein>
<feature type="compositionally biased region" description="Low complexity" evidence="1">
    <location>
        <begin position="91"/>
        <end position="107"/>
    </location>
</feature>
<evidence type="ECO:0008006" key="4">
    <source>
        <dbReference type="Google" id="ProtNLM"/>
    </source>
</evidence>
<feature type="compositionally biased region" description="Low complexity" evidence="1">
    <location>
        <begin position="338"/>
        <end position="357"/>
    </location>
</feature>
<dbReference type="InterPro" id="IPR027417">
    <property type="entry name" value="P-loop_NTPase"/>
</dbReference>
<dbReference type="Proteomes" id="UP000019377">
    <property type="component" value="Unassembled WGS sequence"/>
</dbReference>
<organism evidence="2 3">
    <name type="scientific">Kalmanozyma brasiliensis (strain GHG001)</name>
    <name type="common">Yeast</name>
    <name type="synonym">Pseudozyma brasiliensis</name>
    <dbReference type="NCBI Taxonomy" id="1365824"/>
    <lineage>
        <taxon>Eukaryota</taxon>
        <taxon>Fungi</taxon>
        <taxon>Dikarya</taxon>
        <taxon>Basidiomycota</taxon>
        <taxon>Ustilaginomycotina</taxon>
        <taxon>Ustilaginomycetes</taxon>
        <taxon>Ustilaginales</taxon>
        <taxon>Ustilaginaceae</taxon>
        <taxon>Kalmanozyma</taxon>
    </lineage>
</organism>
<feature type="compositionally biased region" description="Basic residues" evidence="1">
    <location>
        <begin position="260"/>
        <end position="278"/>
    </location>
</feature>
<dbReference type="OrthoDB" id="9996895at2759"/>
<name>V5EWS7_KALBG</name>
<dbReference type="SUPFAM" id="SSF52540">
    <property type="entry name" value="P-loop containing nucleoside triphosphate hydrolases"/>
    <property type="match status" value="1"/>
</dbReference>
<evidence type="ECO:0000313" key="2">
    <source>
        <dbReference type="EMBL" id="EST06809.1"/>
    </source>
</evidence>
<dbReference type="AlphaFoldDB" id="V5EWS7"/>
<feature type="region of interest" description="Disordered" evidence="1">
    <location>
        <begin position="19"/>
        <end position="114"/>
    </location>
</feature>
<feature type="region of interest" description="Disordered" evidence="1">
    <location>
        <begin position="328"/>
        <end position="359"/>
    </location>
</feature>
<dbReference type="PANTHER" id="PTHR23389">
    <property type="entry name" value="CHROMOSOME TRANSMISSION FIDELITY FACTOR 18"/>
    <property type="match status" value="1"/>
</dbReference>
<proteinExistence type="predicted"/>
<feature type="compositionally biased region" description="Basic and acidic residues" evidence="1">
    <location>
        <begin position="19"/>
        <end position="44"/>
    </location>
</feature>
<dbReference type="Gene3D" id="3.40.50.300">
    <property type="entry name" value="P-loop containing nucleotide triphosphate hydrolases"/>
    <property type="match status" value="1"/>
</dbReference>
<dbReference type="GO" id="GO:0005634">
    <property type="term" value="C:nucleus"/>
    <property type="evidence" value="ECO:0007669"/>
    <property type="project" value="TreeGrafter"/>
</dbReference>
<feature type="compositionally biased region" description="Basic and acidic residues" evidence="1">
    <location>
        <begin position="51"/>
        <end position="64"/>
    </location>
</feature>
<evidence type="ECO:0000256" key="1">
    <source>
        <dbReference type="SAM" id="MobiDB-lite"/>
    </source>
</evidence>
<dbReference type="EMBL" id="KI545868">
    <property type="protein sequence ID" value="EST06809.1"/>
    <property type="molecule type" value="Genomic_DNA"/>
</dbReference>
<sequence>MTHSAPVSYREDLKAVLRADKAQESARIKEEKRQAKLEARDAKKAQKSKKTKPDEASSDKGKDADDFELVETRVATSPSKPAAGKGGRGDASISPAASSSSKAQQPPKHIEPKPLSLAVKGTGAAATANPHPFFVKKAKQQPEAPIEIYDAPLPDFVCRMNRTRPQPALEGISLTGSDEFKSTDDFIGQIEMMHLSQLAVASTVDQAESCRKTGQLWNDAFRPHLSCGCLGNEGNASYLLDWLRRLLVAAPGSVRTTDSKRKHGIQRRVDRKRKKRRRGYSDDEDSDDMANFIVDDDEDDVGEYDDSIADDEVFGKFGRIDRQTVLTDDESVDLKSSQGTAPAGPASTAQPPASQSSKHAGFASLDKLTNCMVLTGPSGSGKTASVYASASELGYEVFELYPGMGRRSGRDLLAAVGDLGRNHMVSSGGVGGGATFKKPAAAAPSGSSTVRQSLILIEEADILFDEDKGFWAAVIELVAESKRPVVIVCNELDLVPVHDLPVQQILHYATPRMEEAVAWVQTVASEMGRFLPADEVEGLLLQLPGTEVAVDLEDEAQIDLRQALNQVQFGHFACDPPVSHADAQQRDFLETQAAKEMEMRAVARAAESSSLADVFETGLGRGVQADVFGDAGMETSATSRQWGSWVQLVAQPLAWHQQRQALAGSAEIEYRSTLADIHERLGLVGLPSIMTCDGVHEYGGVRMTDALLERLQHRERLNLRTLVRPLLIHRHSASHLPPSLITDYAPLIRLMALIDSDLAEIHASLQQAHAADPTNAPLPSGRSTRNSSRALTSWLTGSGGQEYGYERWLAALGPGEVLAAKKTTLVF</sequence>
<feature type="compositionally biased region" description="Acidic residues" evidence="1">
    <location>
        <begin position="282"/>
        <end position="301"/>
    </location>
</feature>
<feature type="region of interest" description="Disordered" evidence="1">
    <location>
        <begin position="255"/>
        <end position="301"/>
    </location>
</feature>
<evidence type="ECO:0000313" key="3">
    <source>
        <dbReference type="Proteomes" id="UP000019377"/>
    </source>
</evidence>
<dbReference type="STRING" id="1365824.V5EWS7"/>
<dbReference type="GO" id="GO:0003677">
    <property type="term" value="F:DNA binding"/>
    <property type="evidence" value="ECO:0007669"/>
    <property type="project" value="TreeGrafter"/>
</dbReference>
<dbReference type="OMA" id="DLGRNHM"/>
<gene>
    <name evidence="2" type="ORF">PSEUBRA_SCAF25g01014</name>
</gene>
<dbReference type="PANTHER" id="PTHR23389:SF21">
    <property type="entry name" value="ATPASE FAMILY AAA DOMAIN-CONTAINING PROTEIN 5"/>
    <property type="match status" value="1"/>
</dbReference>
<keyword evidence="3" id="KW-1185">Reference proteome</keyword>
<dbReference type="eggNOG" id="KOG1968">
    <property type="taxonomic scope" value="Eukaryota"/>
</dbReference>
<reference evidence="3" key="1">
    <citation type="journal article" date="2013" name="Genome Announc.">
        <title>Draft genome sequence of Pseudozyma brasiliensis sp. nov. strain GHG001, a high producer of endo-1,4-xylanase isolated from an insect pest of sugarcane.</title>
        <authorList>
            <person name="Oliveira J.V.D.C."/>
            <person name="dos Santos R.A.C."/>
            <person name="Borges T.A."/>
            <person name="Riano-Pachon D.M."/>
            <person name="Goldman G.H."/>
        </authorList>
    </citation>
    <scope>NUCLEOTIDE SEQUENCE [LARGE SCALE GENOMIC DNA]</scope>
    <source>
        <strain evidence="3">GHG001</strain>
    </source>
</reference>
<accession>V5EWS7</accession>